<evidence type="ECO:0000256" key="6">
    <source>
        <dbReference type="ARBA" id="ARBA00022729"/>
    </source>
</evidence>
<dbReference type="GO" id="GO:0048046">
    <property type="term" value="C:apoplast"/>
    <property type="evidence" value="ECO:0007669"/>
    <property type="project" value="UniProtKB-SubCell"/>
</dbReference>
<dbReference type="PANTHER" id="PTHR33348:SF3">
    <property type="entry name" value="PRECURSOR OF CEP1"/>
    <property type="match status" value="1"/>
</dbReference>
<dbReference type="GO" id="GO:0006995">
    <property type="term" value="P:cellular response to nitrogen starvation"/>
    <property type="evidence" value="ECO:0007669"/>
    <property type="project" value="UniProtKB-ARBA"/>
</dbReference>
<name>A0AAV2GEQ1_9ROSI</name>
<reference evidence="9 10" key="1">
    <citation type="submission" date="2024-04" db="EMBL/GenBank/DDBJ databases">
        <authorList>
            <person name="Fracassetti M."/>
        </authorList>
    </citation>
    <scope>NUCLEOTIDE SEQUENCE [LARGE SCALE GENOMIC DNA]</scope>
</reference>
<comment type="subcellular location">
    <subcellularLocation>
        <location evidence="1">Secreted</location>
        <location evidence="1">Extracellular space</location>
        <location evidence="1">Apoplast</location>
    </subcellularLocation>
</comment>
<evidence type="ECO:0000256" key="7">
    <source>
        <dbReference type="ARBA" id="ARBA00023278"/>
    </source>
</evidence>
<dbReference type="EMBL" id="OZ034821">
    <property type="protein sequence ID" value="CAL1408702.1"/>
    <property type="molecule type" value="Genomic_DNA"/>
</dbReference>
<evidence type="ECO:0000256" key="1">
    <source>
        <dbReference type="ARBA" id="ARBA00004271"/>
    </source>
</evidence>
<keyword evidence="7" id="KW-0379">Hydroxylation</keyword>
<evidence type="ECO:0000256" key="8">
    <source>
        <dbReference type="SAM" id="SignalP"/>
    </source>
</evidence>
<accession>A0AAV2GEQ1</accession>
<evidence type="ECO:0000313" key="9">
    <source>
        <dbReference type="EMBL" id="CAL1408702.1"/>
    </source>
</evidence>
<keyword evidence="10" id="KW-1185">Reference proteome</keyword>
<feature type="chain" id="PRO_5043382441" evidence="8">
    <location>
        <begin position="29"/>
        <end position="105"/>
    </location>
</feature>
<evidence type="ECO:0000313" key="10">
    <source>
        <dbReference type="Proteomes" id="UP001497516"/>
    </source>
</evidence>
<dbReference type="GO" id="GO:2000280">
    <property type="term" value="P:regulation of root development"/>
    <property type="evidence" value="ECO:0007669"/>
    <property type="project" value="TreeGrafter"/>
</dbReference>
<gene>
    <name evidence="9" type="ORF">LTRI10_LOCUS48276</name>
</gene>
<keyword evidence="5" id="KW-0372">Hormone</keyword>
<dbReference type="GO" id="GO:0048364">
    <property type="term" value="P:root development"/>
    <property type="evidence" value="ECO:0007669"/>
    <property type="project" value="InterPro"/>
</dbReference>
<dbReference type="InterPro" id="IPR033250">
    <property type="entry name" value="CEP"/>
</dbReference>
<evidence type="ECO:0000256" key="5">
    <source>
        <dbReference type="ARBA" id="ARBA00022702"/>
    </source>
</evidence>
<organism evidence="9 10">
    <name type="scientific">Linum trigynum</name>
    <dbReference type="NCBI Taxonomy" id="586398"/>
    <lineage>
        <taxon>Eukaryota</taxon>
        <taxon>Viridiplantae</taxon>
        <taxon>Streptophyta</taxon>
        <taxon>Embryophyta</taxon>
        <taxon>Tracheophyta</taxon>
        <taxon>Spermatophyta</taxon>
        <taxon>Magnoliopsida</taxon>
        <taxon>eudicotyledons</taxon>
        <taxon>Gunneridae</taxon>
        <taxon>Pentapetalae</taxon>
        <taxon>rosids</taxon>
        <taxon>fabids</taxon>
        <taxon>Malpighiales</taxon>
        <taxon>Linaceae</taxon>
        <taxon>Linum</taxon>
    </lineage>
</organism>
<evidence type="ECO:0000256" key="3">
    <source>
        <dbReference type="ARBA" id="ARBA00022523"/>
    </source>
</evidence>
<keyword evidence="3" id="KW-0052">Apoplast</keyword>
<dbReference type="PANTHER" id="PTHR33348">
    <property type="entry name" value="PRECURSOR OF CEP5"/>
    <property type="match status" value="1"/>
</dbReference>
<keyword evidence="4" id="KW-0964">Secreted</keyword>
<dbReference type="Proteomes" id="UP001497516">
    <property type="component" value="Chromosome 8"/>
</dbReference>
<evidence type="ECO:0000256" key="4">
    <source>
        <dbReference type="ARBA" id="ARBA00022525"/>
    </source>
</evidence>
<keyword evidence="6 8" id="KW-0732">Signal</keyword>
<dbReference type="GO" id="GO:1901371">
    <property type="term" value="P:regulation of leaf morphogenesis"/>
    <property type="evidence" value="ECO:0007669"/>
    <property type="project" value="TreeGrafter"/>
</dbReference>
<dbReference type="GO" id="GO:0005179">
    <property type="term" value="F:hormone activity"/>
    <property type="evidence" value="ECO:0007669"/>
    <property type="project" value="UniProtKB-KW"/>
</dbReference>
<dbReference type="AlphaFoldDB" id="A0AAV2GEQ1"/>
<dbReference type="GO" id="GO:1902025">
    <property type="term" value="P:nitrate import"/>
    <property type="evidence" value="ECO:0007669"/>
    <property type="project" value="TreeGrafter"/>
</dbReference>
<feature type="signal peptide" evidence="8">
    <location>
        <begin position="1"/>
        <end position="28"/>
    </location>
</feature>
<comment type="similarity">
    <text evidence="2">Belongs to the C-terminally encoded plant signaling peptide (CEP) family.</text>
</comment>
<proteinExistence type="inferred from homology"/>
<evidence type="ECO:0000256" key="2">
    <source>
        <dbReference type="ARBA" id="ARBA00008963"/>
    </source>
</evidence>
<protein>
    <submittedName>
        <fullName evidence="9">Uncharacterized protein</fullName>
    </submittedName>
</protein>
<sequence>MANTSSNIRVFFFLLILSSAQLFRCIHGARHLEPVARQSNSATILHSSSSPTPSNIFVATIANMRDVIKTALSIHYHVHIRKHIKDGFVEAFRPTTPGHSPGVGH</sequence>